<dbReference type="RefSeq" id="XP_025484978.1">
    <property type="nucleotide sequence ID" value="XM_025629513.1"/>
</dbReference>
<keyword evidence="3" id="KW-1185">Reference proteome</keyword>
<organism evidence="2 3">
    <name type="scientific">Aspergillus neoniger (strain CBS 115656)</name>
    <dbReference type="NCBI Taxonomy" id="1448310"/>
    <lineage>
        <taxon>Eukaryota</taxon>
        <taxon>Fungi</taxon>
        <taxon>Dikarya</taxon>
        <taxon>Ascomycota</taxon>
        <taxon>Pezizomycotina</taxon>
        <taxon>Eurotiomycetes</taxon>
        <taxon>Eurotiomycetidae</taxon>
        <taxon>Eurotiales</taxon>
        <taxon>Aspergillaceae</taxon>
        <taxon>Aspergillus</taxon>
        <taxon>Aspergillus subgen. Circumdati</taxon>
    </lineage>
</organism>
<sequence>MQGRLIAATGGIHPCLLLSHRRGIGLPRGTSLLLQWMVGRGVRTRLEERNRNICPFIRPSIILLRYCGRMLEAVLEYVCPSKQHIASCVSDLVSLITTTIHQYYYASLSPNPPILRFVQYPATTLSIEHLHYWHGTLSSHRCMAYWRMTLTLSAGLCSIAFQPLSLSFPFFFSSISFPNS</sequence>
<evidence type="ECO:0000313" key="3">
    <source>
        <dbReference type="Proteomes" id="UP000247647"/>
    </source>
</evidence>
<evidence type="ECO:0000256" key="1">
    <source>
        <dbReference type="SAM" id="Phobius"/>
    </source>
</evidence>
<gene>
    <name evidence="2" type="ORF">BO87DRAFT_734</name>
</gene>
<accession>A0A318Z709</accession>
<keyword evidence="1" id="KW-0472">Membrane</keyword>
<dbReference type="Proteomes" id="UP000247647">
    <property type="component" value="Unassembled WGS sequence"/>
</dbReference>
<dbReference type="GeneID" id="37131969"/>
<feature type="transmembrane region" description="Helical" evidence="1">
    <location>
        <begin position="150"/>
        <end position="172"/>
    </location>
</feature>
<keyword evidence="1" id="KW-0812">Transmembrane</keyword>
<keyword evidence="1" id="KW-1133">Transmembrane helix</keyword>
<reference evidence="2" key="1">
    <citation type="submission" date="2016-12" db="EMBL/GenBank/DDBJ databases">
        <title>The genomes of Aspergillus section Nigri reveals drivers in fungal speciation.</title>
        <authorList>
            <consortium name="DOE Joint Genome Institute"/>
            <person name="Vesth T.C."/>
            <person name="Nybo J."/>
            <person name="Theobald S."/>
            <person name="Brandl J."/>
            <person name="Frisvad J.C."/>
            <person name="Nielsen K.F."/>
            <person name="Lyhne E.K."/>
            <person name="Kogle M.E."/>
            <person name="Kuo A."/>
            <person name="Riley R."/>
            <person name="Clum A."/>
            <person name="Nolan M."/>
            <person name="Lipzen A."/>
            <person name="Salamov A."/>
            <person name="Henrissat B."/>
            <person name="Wiebenga A."/>
            <person name="De Vries R.P."/>
            <person name="Grigoriev I.V."/>
            <person name="Mortensen U.H."/>
            <person name="Andersen M.R."/>
            <person name="Baker S.E."/>
        </authorList>
    </citation>
    <scope>NUCLEOTIDE SEQUENCE [LARGE SCALE GENOMIC DNA]</scope>
    <source>
        <strain evidence="2">CBS 115656</strain>
    </source>
</reference>
<evidence type="ECO:0000313" key="2">
    <source>
        <dbReference type="EMBL" id="PYH39500.1"/>
    </source>
</evidence>
<name>A0A318Z709_ASPNB</name>
<dbReference type="AlphaFoldDB" id="A0A318Z709"/>
<proteinExistence type="predicted"/>
<protein>
    <submittedName>
        <fullName evidence="2">Uncharacterized protein</fullName>
    </submittedName>
</protein>
<dbReference type="EMBL" id="KZ821445">
    <property type="protein sequence ID" value="PYH39500.1"/>
    <property type="molecule type" value="Genomic_DNA"/>
</dbReference>